<evidence type="ECO:0000313" key="1">
    <source>
        <dbReference type="EMBL" id="XCH29215.1"/>
    </source>
</evidence>
<dbReference type="RefSeq" id="WP_353707538.1">
    <property type="nucleotide sequence ID" value="NZ_CP159290.1"/>
</dbReference>
<organism evidence="1">
    <name type="scientific">Cellulosimicrobium sp. ES-005</name>
    <dbReference type="NCBI Taxonomy" id="3163031"/>
    <lineage>
        <taxon>Bacteria</taxon>
        <taxon>Bacillati</taxon>
        <taxon>Actinomycetota</taxon>
        <taxon>Actinomycetes</taxon>
        <taxon>Micrococcales</taxon>
        <taxon>Promicromonosporaceae</taxon>
        <taxon>Cellulosimicrobium</taxon>
    </lineage>
</organism>
<evidence type="ECO:0008006" key="2">
    <source>
        <dbReference type="Google" id="ProtNLM"/>
    </source>
</evidence>
<gene>
    <name evidence="1" type="ORF">ABRQ22_16735</name>
</gene>
<name>A0AAU8FZ48_9MICO</name>
<accession>A0AAU8FZ48</accession>
<sequence length="575" mass="63796">MAFDWAKTDRPTFERTLCLLLERKHEKAKVTFAPDGRGGDGGVDFLAKMPRHKIVYQFKHYLDGFKSSTKSRKHWTKDSFEKAVTTHQPRYWVLVVPSQLTPPERDWVEKLEAPDGLSAPRIQILDLPKLELLLSKYPDIVAYLDREDILDQIEGRNIEVAEARNSEEVVERAQALAHRASNLDPDWAVDIFATGEETWIMPRAKHPKAAEKSPLGLEVVFDAGRFTPEIKATFDRFVRFGSLESVLIPRESIVSQKSTGPSFQWGPRSGDLLFEPVAQGSFDRPLEIELFDSEGASLGSHQGQVLGAGKGTEGATVKALYYQGLTMNWMLPSKQGAAGSCDIDVSVHRLDVRDARDSLALNHDLLTRAHRIDISVDGNLVAVGDVAPTKALRDSDLEILREFTRDFQQLLDHIGTRRIIPLEITPMDRVLARAACRILDGQCVFLPAQMNFNTKVDGDSTDPAAVSELRELVDRPHAIYSRRPDFALEIAGLTVRLGPVGVCSPSVTVKDGSELLDAIQNDDFDGRTITFVAGGDAGWRAAQLGPEGAPPESWAPTPWSLYGIEEHRAFSTVES</sequence>
<dbReference type="AlphaFoldDB" id="A0AAU8FZ48"/>
<protein>
    <recommendedName>
        <fullName evidence="2">Restriction endonuclease type IV Mrr domain-containing protein</fullName>
    </recommendedName>
</protein>
<reference evidence="1" key="1">
    <citation type="submission" date="2024-06" db="EMBL/GenBank/DDBJ databases">
        <title>Complete genome sequence of the cellulolytic actinobacterium, Cellulosimicrobium ES-005.</title>
        <authorList>
            <person name="Matthews C.T."/>
            <person name="Underwood K.D."/>
            <person name="Ghanchi K.M."/>
            <person name="Fields S.D."/>
            <person name="Gardner S.G."/>
        </authorList>
    </citation>
    <scope>NUCLEOTIDE SEQUENCE</scope>
    <source>
        <strain evidence="1">ES-005</strain>
    </source>
</reference>
<proteinExistence type="predicted"/>
<dbReference type="EMBL" id="CP159290">
    <property type="protein sequence ID" value="XCH29215.1"/>
    <property type="molecule type" value="Genomic_DNA"/>
</dbReference>